<dbReference type="InterPro" id="IPR020103">
    <property type="entry name" value="PsdUridine_synth_cat_dom_sf"/>
</dbReference>
<dbReference type="AlphaFoldDB" id="F0EW05"/>
<dbReference type="RefSeq" id="WP_003780801.1">
    <property type="nucleotide sequence ID" value="NZ_GL870929.1"/>
</dbReference>
<dbReference type="InterPro" id="IPR006145">
    <property type="entry name" value="PsdUridine_synth_RsuA/RluA"/>
</dbReference>
<dbReference type="GO" id="GO:0003723">
    <property type="term" value="F:RNA binding"/>
    <property type="evidence" value="ECO:0007669"/>
    <property type="project" value="InterPro"/>
</dbReference>
<accession>F0EW05</accession>
<reference evidence="11 12" key="1">
    <citation type="submission" date="2011-01" db="EMBL/GenBank/DDBJ databases">
        <authorList>
            <person name="Muzny D."/>
            <person name="Qin X."/>
            <person name="Deng J."/>
            <person name="Jiang H."/>
            <person name="Liu Y."/>
            <person name="Qu J."/>
            <person name="Song X.-Z."/>
            <person name="Zhang L."/>
            <person name="Thornton R."/>
            <person name="Coyle M."/>
            <person name="Francisco L."/>
            <person name="Jackson L."/>
            <person name="Javaid M."/>
            <person name="Korchina V."/>
            <person name="Kovar C."/>
            <person name="Mata R."/>
            <person name="Mathew T."/>
            <person name="Ngo R."/>
            <person name="Nguyen L."/>
            <person name="Nguyen N."/>
            <person name="Okwuonu G."/>
            <person name="Ongeri F."/>
            <person name="Pham C."/>
            <person name="Simmons D."/>
            <person name="Wilczek-Boney K."/>
            <person name="Hale W."/>
            <person name="Jakkamsetti A."/>
            <person name="Pham P."/>
            <person name="Ruth R."/>
            <person name="San Lucas F."/>
            <person name="Warren J."/>
            <person name="Zhang J."/>
            <person name="Zhao Z."/>
            <person name="Zhou C."/>
            <person name="Zhu D."/>
            <person name="Lee S."/>
            <person name="Bess C."/>
            <person name="Blankenburg K."/>
            <person name="Forbes L."/>
            <person name="Fu Q."/>
            <person name="Gubbala S."/>
            <person name="Hirani K."/>
            <person name="Jayaseelan J.C."/>
            <person name="Lara F."/>
            <person name="Munidasa M."/>
            <person name="Palculict T."/>
            <person name="Patil S."/>
            <person name="Pu L.-L."/>
            <person name="Saada N."/>
            <person name="Tang L."/>
            <person name="Weissenberger G."/>
            <person name="Zhu Y."/>
            <person name="Hemphill L."/>
            <person name="Shang Y."/>
            <person name="Youmans B."/>
            <person name="Ayvaz T."/>
            <person name="Ross M."/>
            <person name="Santibanez J."/>
            <person name="Aqrawi P."/>
            <person name="Gross S."/>
            <person name="Joshi V."/>
            <person name="Fowler G."/>
            <person name="Nazareth L."/>
            <person name="Reid J."/>
            <person name="Worley K."/>
            <person name="Petrosino J."/>
            <person name="Highlander S."/>
            <person name="Gibbs R."/>
        </authorList>
    </citation>
    <scope>NUCLEOTIDE SEQUENCE [LARGE SCALE GENOMIC DNA]</scope>
    <source>
        <strain evidence="11 12">ATCC 33394</strain>
    </source>
</reference>
<evidence type="ECO:0000313" key="12">
    <source>
        <dbReference type="Proteomes" id="UP000004088"/>
    </source>
</evidence>
<name>F0EW05_9NEIS</name>
<dbReference type="STRING" id="888741.HMPREF9098_0039"/>
<evidence type="ECO:0000313" key="11">
    <source>
        <dbReference type="EMBL" id="EGC18514.1"/>
    </source>
</evidence>
<dbReference type="SUPFAM" id="SSF55120">
    <property type="entry name" value="Pseudouridine synthase"/>
    <property type="match status" value="1"/>
</dbReference>
<evidence type="ECO:0000256" key="3">
    <source>
        <dbReference type="ARBA" id="ARBA00036607"/>
    </source>
</evidence>
<evidence type="ECO:0000256" key="4">
    <source>
        <dbReference type="ARBA" id="ARBA00037670"/>
    </source>
</evidence>
<evidence type="ECO:0000259" key="10">
    <source>
        <dbReference type="Pfam" id="PF00849"/>
    </source>
</evidence>
<dbReference type="EC" id="5.4.99.26" evidence="5"/>
<evidence type="ECO:0000256" key="9">
    <source>
        <dbReference type="ARBA" id="ARBA00043049"/>
    </source>
</evidence>
<dbReference type="GO" id="GO:0160149">
    <property type="term" value="F:tRNA pseudouridine(65) synthase activity"/>
    <property type="evidence" value="ECO:0007669"/>
    <property type="project" value="UniProtKB-EC"/>
</dbReference>
<evidence type="ECO:0000256" key="2">
    <source>
        <dbReference type="ARBA" id="ARBA00023235"/>
    </source>
</evidence>
<dbReference type="PANTHER" id="PTHR21600">
    <property type="entry name" value="MITOCHONDRIAL RNA PSEUDOURIDINE SYNTHASE"/>
    <property type="match status" value="1"/>
</dbReference>
<comment type="caution">
    <text evidence="11">The sequence shown here is derived from an EMBL/GenBank/DDBJ whole genome shotgun (WGS) entry which is preliminary data.</text>
</comment>
<dbReference type="Proteomes" id="UP000004088">
    <property type="component" value="Unassembled WGS sequence"/>
</dbReference>
<dbReference type="InterPro" id="IPR006224">
    <property type="entry name" value="PsdUridine_synth_RluA-like_CS"/>
</dbReference>
<dbReference type="InterPro" id="IPR050188">
    <property type="entry name" value="RluA_PseudoU_synthase"/>
</dbReference>
<dbReference type="Gene3D" id="3.30.2350.10">
    <property type="entry name" value="Pseudouridine synthase"/>
    <property type="match status" value="1"/>
</dbReference>
<dbReference type="NCBIfam" id="NF008321">
    <property type="entry name" value="PRK11112.1"/>
    <property type="match status" value="1"/>
</dbReference>
<dbReference type="HOGENOM" id="CLU_016902_11_4_4"/>
<gene>
    <name evidence="11" type="primary">truC</name>
    <name evidence="11" type="ORF">HMPREF9098_0039</name>
</gene>
<dbReference type="PROSITE" id="PS01129">
    <property type="entry name" value="PSI_RLU"/>
    <property type="match status" value="1"/>
</dbReference>
<sequence length="242" mass="27744">MIEILAQTDDYIAVNKPADMLVHRTWLSCGETVFLLQTLRDQLGRHVFPVHRLDRPTSGIMLFALHREAAQYFTGQFGSRLVRKTYLAIARGWTDDAGCIDYPLKEQLDKIADQHADGDKPAQAACTEYRTLARSELPIVSTPRYATSRYSLLRLMPHTGRKHQIRRHLKHIFHPIVGDTTHGDLRQNRAIHQFYGNTRLLLHAESLQFTDPQQREIHIAAPTDAAWRQVQAALFPEYAAQE</sequence>
<comment type="catalytic activity">
    <reaction evidence="3">
        <text>uridine(65) in tRNA = pseudouridine(65) in tRNA</text>
        <dbReference type="Rhea" id="RHEA:42536"/>
        <dbReference type="Rhea" id="RHEA-COMP:10103"/>
        <dbReference type="Rhea" id="RHEA-COMP:10104"/>
        <dbReference type="ChEBI" id="CHEBI:65314"/>
        <dbReference type="ChEBI" id="CHEBI:65315"/>
        <dbReference type="EC" id="5.4.99.26"/>
    </reaction>
</comment>
<dbReference type="PANTHER" id="PTHR21600:SF56">
    <property type="entry name" value="TRNA PSEUDOURIDINE SYNTHASE C"/>
    <property type="match status" value="1"/>
</dbReference>
<dbReference type="EMBL" id="AEWV01000002">
    <property type="protein sequence ID" value="EGC18514.1"/>
    <property type="molecule type" value="Genomic_DNA"/>
</dbReference>
<protein>
    <recommendedName>
        <fullName evidence="6">tRNA pseudouridine synthase C</fullName>
        <ecNumber evidence="5">5.4.99.26</ecNumber>
    </recommendedName>
    <alternativeName>
        <fullName evidence="8">tRNA pseudouridine(65) synthase</fullName>
    </alternativeName>
    <alternativeName>
        <fullName evidence="9">tRNA pseudouridylate synthase C</fullName>
    </alternativeName>
    <alternativeName>
        <fullName evidence="7">tRNA-uridine isomerase C</fullName>
    </alternativeName>
</protein>
<comment type="function">
    <text evidence="4">Responsible for synthesis of pseudouridine from uracil-65 in transfer RNAs.</text>
</comment>
<keyword evidence="2 11" id="KW-0413">Isomerase</keyword>
<evidence type="ECO:0000256" key="8">
    <source>
        <dbReference type="ARBA" id="ARBA00041975"/>
    </source>
</evidence>
<evidence type="ECO:0000256" key="7">
    <source>
        <dbReference type="ARBA" id="ARBA00041803"/>
    </source>
</evidence>
<feature type="domain" description="Pseudouridine synthase RsuA/RluA-like" evidence="10">
    <location>
        <begin position="10"/>
        <end position="171"/>
    </location>
</feature>
<keyword evidence="1" id="KW-0819">tRNA processing</keyword>
<evidence type="ECO:0000256" key="6">
    <source>
        <dbReference type="ARBA" id="ARBA00040675"/>
    </source>
</evidence>
<proteinExistence type="predicted"/>
<keyword evidence="12" id="KW-1185">Reference proteome</keyword>
<evidence type="ECO:0000256" key="5">
    <source>
        <dbReference type="ARBA" id="ARBA00038943"/>
    </source>
</evidence>
<dbReference type="GO" id="GO:0008033">
    <property type="term" value="P:tRNA processing"/>
    <property type="evidence" value="ECO:0007669"/>
    <property type="project" value="UniProtKB-KW"/>
</dbReference>
<dbReference type="GO" id="GO:0000455">
    <property type="term" value="P:enzyme-directed rRNA pseudouridine synthesis"/>
    <property type="evidence" value="ECO:0007669"/>
    <property type="project" value="TreeGrafter"/>
</dbReference>
<dbReference type="Pfam" id="PF00849">
    <property type="entry name" value="PseudoU_synth_2"/>
    <property type="match status" value="1"/>
</dbReference>
<evidence type="ECO:0000256" key="1">
    <source>
        <dbReference type="ARBA" id="ARBA00022694"/>
    </source>
</evidence>
<organism evidence="11 12">
    <name type="scientific">Kingella denitrificans ATCC 33394</name>
    <dbReference type="NCBI Taxonomy" id="888741"/>
    <lineage>
        <taxon>Bacteria</taxon>
        <taxon>Pseudomonadati</taxon>
        <taxon>Pseudomonadota</taxon>
        <taxon>Betaproteobacteria</taxon>
        <taxon>Neisseriales</taxon>
        <taxon>Neisseriaceae</taxon>
        <taxon>Kingella</taxon>
    </lineage>
</organism>